<name>X0RZ53_9ZZZZ</name>
<accession>X0RZ53</accession>
<comment type="caution">
    <text evidence="1">The sequence shown here is derived from an EMBL/GenBank/DDBJ whole genome shotgun (WGS) entry which is preliminary data.</text>
</comment>
<protein>
    <submittedName>
        <fullName evidence="1">Uncharacterized protein</fullName>
    </submittedName>
</protein>
<gene>
    <name evidence="1" type="ORF">S01H1_14752</name>
</gene>
<organism evidence="1">
    <name type="scientific">marine sediment metagenome</name>
    <dbReference type="NCBI Taxonomy" id="412755"/>
    <lineage>
        <taxon>unclassified sequences</taxon>
        <taxon>metagenomes</taxon>
        <taxon>ecological metagenomes</taxon>
    </lineage>
</organism>
<proteinExistence type="predicted"/>
<dbReference type="EMBL" id="BARS01007685">
    <property type="protein sequence ID" value="GAF68286.1"/>
    <property type="molecule type" value="Genomic_DNA"/>
</dbReference>
<sequence>MGMSTHVIGFKPPDEKWAKMKAVWDACEVSDITTPETVYNFFEGEPPDDSGVRIELETDGCVTQWKGDMEDGFEVDVSKLPPDVTVIRFYNAW</sequence>
<dbReference type="AlphaFoldDB" id="X0RZ53"/>
<reference evidence="1" key="1">
    <citation type="journal article" date="2014" name="Front. Microbiol.">
        <title>High frequency of phylogenetically diverse reductive dehalogenase-homologous genes in deep subseafloor sedimentary metagenomes.</title>
        <authorList>
            <person name="Kawai M."/>
            <person name="Futagami T."/>
            <person name="Toyoda A."/>
            <person name="Takaki Y."/>
            <person name="Nishi S."/>
            <person name="Hori S."/>
            <person name="Arai W."/>
            <person name="Tsubouchi T."/>
            <person name="Morono Y."/>
            <person name="Uchiyama I."/>
            <person name="Ito T."/>
            <person name="Fujiyama A."/>
            <person name="Inagaki F."/>
            <person name="Takami H."/>
        </authorList>
    </citation>
    <scope>NUCLEOTIDE SEQUENCE</scope>
    <source>
        <strain evidence="1">Expedition CK06-06</strain>
    </source>
</reference>
<evidence type="ECO:0000313" key="1">
    <source>
        <dbReference type="EMBL" id="GAF68286.1"/>
    </source>
</evidence>